<dbReference type="PANTHER" id="PTHR11228">
    <property type="entry name" value="RADICAL SAM DOMAIN PROTEIN"/>
    <property type="match status" value="1"/>
</dbReference>
<dbReference type="GO" id="GO:0051536">
    <property type="term" value="F:iron-sulfur cluster binding"/>
    <property type="evidence" value="ECO:0007669"/>
    <property type="project" value="UniProtKB-KW"/>
</dbReference>
<dbReference type="RefSeq" id="WP_016277111.1">
    <property type="nucleotide sequence ID" value="NZ_JABVZU010000003.1"/>
</dbReference>
<dbReference type="PATRIC" id="fig|1235788.3.peg.2841"/>
<evidence type="ECO:0000256" key="3">
    <source>
        <dbReference type="ARBA" id="ARBA00022723"/>
    </source>
</evidence>
<dbReference type="PANTHER" id="PTHR11228:SF7">
    <property type="entry name" value="PQQA PEPTIDE CYCLASE"/>
    <property type="match status" value="1"/>
</dbReference>
<evidence type="ECO:0000313" key="7">
    <source>
        <dbReference type="EMBL" id="EOS11659.1"/>
    </source>
</evidence>
<dbReference type="NCBIfam" id="TIGR04085">
    <property type="entry name" value="rSAM_more_4Fe4S"/>
    <property type="match status" value="1"/>
</dbReference>
<evidence type="ECO:0000256" key="1">
    <source>
        <dbReference type="ARBA" id="ARBA00001966"/>
    </source>
</evidence>
<organism evidence="7 8">
    <name type="scientific">Phocaeicola sartorii</name>
    <dbReference type="NCBI Taxonomy" id="671267"/>
    <lineage>
        <taxon>Bacteria</taxon>
        <taxon>Pseudomonadati</taxon>
        <taxon>Bacteroidota</taxon>
        <taxon>Bacteroidia</taxon>
        <taxon>Bacteroidales</taxon>
        <taxon>Bacteroidaceae</taxon>
        <taxon>Phocaeicola</taxon>
    </lineage>
</organism>
<dbReference type="Pfam" id="PF04055">
    <property type="entry name" value="Radical_SAM"/>
    <property type="match status" value="1"/>
</dbReference>
<dbReference type="InterPro" id="IPR058240">
    <property type="entry name" value="rSAM_sf"/>
</dbReference>
<name>R9I660_9BACT</name>
<dbReference type="Proteomes" id="UP000014200">
    <property type="component" value="Unassembled WGS sequence"/>
</dbReference>
<dbReference type="InterPro" id="IPR050377">
    <property type="entry name" value="Radical_SAM_PqqE_MftC-like"/>
</dbReference>
<keyword evidence="4" id="KW-0408">Iron</keyword>
<gene>
    <name evidence="7" type="ORF">C802_02771</name>
</gene>
<evidence type="ECO:0000256" key="4">
    <source>
        <dbReference type="ARBA" id="ARBA00023004"/>
    </source>
</evidence>
<dbReference type="HOGENOM" id="CLU_041531_0_0_10"/>
<proteinExistence type="predicted"/>
<dbReference type="GO" id="GO:0046872">
    <property type="term" value="F:metal ion binding"/>
    <property type="evidence" value="ECO:0007669"/>
    <property type="project" value="UniProtKB-KW"/>
</dbReference>
<evidence type="ECO:0000259" key="6">
    <source>
        <dbReference type="PROSITE" id="PS51918"/>
    </source>
</evidence>
<dbReference type="GeneID" id="82155237"/>
<keyword evidence="3" id="KW-0479">Metal-binding</keyword>
<evidence type="ECO:0000256" key="2">
    <source>
        <dbReference type="ARBA" id="ARBA00022691"/>
    </source>
</evidence>
<keyword evidence="8" id="KW-1185">Reference proteome</keyword>
<comment type="caution">
    <text evidence="7">The sequence shown here is derived from an EMBL/GenBank/DDBJ whole genome shotgun (WGS) entry which is preliminary data.</text>
</comment>
<dbReference type="SFLD" id="SFLDG01067">
    <property type="entry name" value="SPASM/twitch_domain_containing"/>
    <property type="match status" value="1"/>
</dbReference>
<evidence type="ECO:0000256" key="5">
    <source>
        <dbReference type="ARBA" id="ARBA00023014"/>
    </source>
</evidence>
<dbReference type="InterPro" id="IPR023885">
    <property type="entry name" value="4Fe4S-binding_SPASM_dom"/>
</dbReference>
<accession>R9I660</accession>
<dbReference type="InterPro" id="IPR013785">
    <property type="entry name" value="Aldolase_TIM"/>
</dbReference>
<sequence length="492" mass="56375">MYIYLNPQYVIRNEKHCSYIISKSALITTKLEYTMAFASVLPPCIGYILSHIGEGELNASIEKIANTLNVKSDIIEKFIRKIIDNPIKVGWNYKGVTISFPPYLLTSVKEESEGSVYTDDELFYTTDFIPKRPSIPLNLNFMITTKCGTDCMYCYADRNKRYDLTSRQIMKVIDEAHDIGVVNLALTGGDIFAFPDWKKLVRKVGLYGFKPLLSTKIPLKKDDVYFLKESGINFLQFSLDSVFPSTLQTMVHVKEDYIDNVRHMFEYCTDNGIKVTVRTVLTKYNSDSNEIDSLCAFLEGQLCVANWVLTPAFYSGYKNGYTDYRASDDALVHVYKMTKIKSSSVGFNILYNKMSDERYNLHSYKTVDEFVAENQICNANSYSMSILADGNTTACEMLYDNPHFIFGNVRQHTLRDLWNSDVALKMYSYTQQMIKRKENNACTKCKVYADCKLGVGKKVCYVDIAKVYGADRYEYPDPRCPQALRCEENLIL</sequence>
<dbReference type="SUPFAM" id="SSF102114">
    <property type="entry name" value="Radical SAM enzymes"/>
    <property type="match status" value="1"/>
</dbReference>
<dbReference type="EMBL" id="ASSP01000017">
    <property type="protein sequence ID" value="EOS11659.1"/>
    <property type="molecule type" value="Genomic_DNA"/>
</dbReference>
<dbReference type="SFLD" id="SFLDS00029">
    <property type="entry name" value="Radical_SAM"/>
    <property type="match status" value="1"/>
</dbReference>
<dbReference type="CDD" id="cd21109">
    <property type="entry name" value="SPASM"/>
    <property type="match status" value="1"/>
</dbReference>
<dbReference type="AlphaFoldDB" id="R9I660"/>
<dbReference type="CDD" id="cd01335">
    <property type="entry name" value="Radical_SAM"/>
    <property type="match status" value="1"/>
</dbReference>
<keyword evidence="5" id="KW-0411">Iron-sulfur</keyword>
<keyword evidence="2" id="KW-0949">S-adenosyl-L-methionine</keyword>
<protein>
    <submittedName>
        <fullName evidence="7">Radical SAM additional 4Fe4S-binding SPASM domain-containing protein</fullName>
    </submittedName>
</protein>
<dbReference type="STRING" id="1235788.C802_02771"/>
<evidence type="ECO:0000313" key="8">
    <source>
        <dbReference type="Proteomes" id="UP000014200"/>
    </source>
</evidence>
<comment type="cofactor">
    <cofactor evidence="1">
        <name>[4Fe-4S] cluster</name>
        <dbReference type="ChEBI" id="CHEBI:49883"/>
    </cofactor>
</comment>
<dbReference type="InterPro" id="IPR007197">
    <property type="entry name" value="rSAM"/>
</dbReference>
<dbReference type="PROSITE" id="PS51918">
    <property type="entry name" value="RADICAL_SAM"/>
    <property type="match status" value="1"/>
</dbReference>
<dbReference type="GO" id="GO:0003824">
    <property type="term" value="F:catalytic activity"/>
    <property type="evidence" value="ECO:0007669"/>
    <property type="project" value="InterPro"/>
</dbReference>
<reference evidence="7 8" key="1">
    <citation type="submission" date="2013-04" db="EMBL/GenBank/DDBJ databases">
        <title>The Genome Sequence of Bacteroides massiliensis dnLKV3.</title>
        <authorList>
            <consortium name="The Broad Institute Genomics Platform"/>
            <consortium name="The Broad Institute Genome Sequencing Center for Infectious Disease"/>
            <person name="Earl A."/>
            <person name="Xavier R."/>
            <person name="Kuhn K."/>
            <person name="Stappenbeck T."/>
            <person name="Walker B."/>
            <person name="Young S."/>
            <person name="Zeng Q."/>
            <person name="Gargeya S."/>
            <person name="Fitzgerald M."/>
            <person name="Haas B."/>
            <person name="Abouelleil A."/>
            <person name="Allen A.W."/>
            <person name="Alvarado L."/>
            <person name="Arachchi H.M."/>
            <person name="Berlin A.M."/>
            <person name="Chapman S.B."/>
            <person name="Gainer-Dewar J."/>
            <person name="Goldberg J."/>
            <person name="Griggs A."/>
            <person name="Gujja S."/>
            <person name="Hansen M."/>
            <person name="Howarth C."/>
            <person name="Imamovic A."/>
            <person name="Ireland A."/>
            <person name="Larimer J."/>
            <person name="McCowan C."/>
            <person name="Murphy C."/>
            <person name="Pearson M."/>
            <person name="Poon T.W."/>
            <person name="Priest M."/>
            <person name="Roberts A."/>
            <person name="Saif S."/>
            <person name="Shea T."/>
            <person name="Sisk P."/>
            <person name="Sykes S."/>
            <person name="Wortman J."/>
            <person name="Nusbaum C."/>
            <person name="Birren B."/>
        </authorList>
    </citation>
    <scope>NUCLEOTIDE SEQUENCE [LARGE SCALE GENOMIC DNA]</scope>
    <source>
        <strain evidence="8">dnLKV3</strain>
    </source>
</reference>
<dbReference type="OrthoDB" id="9782387at2"/>
<feature type="domain" description="Radical SAM core" evidence="6">
    <location>
        <begin position="131"/>
        <end position="348"/>
    </location>
</feature>
<dbReference type="Gene3D" id="3.20.20.70">
    <property type="entry name" value="Aldolase class I"/>
    <property type="match status" value="1"/>
</dbReference>
<dbReference type="Pfam" id="PF13186">
    <property type="entry name" value="SPASM"/>
    <property type="match status" value="1"/>
</dbReference>